<name>A0A501WSQ4_9RHOB</name>
<dbReference type="PROSITE" id="PS51257">
    <property type="entry name" value="PROKAR_LIPOPROTEIN"/>
    <property type="match status" value="1"/>
</dbReference>
<protein>
    <recommendedName>
        <fullName evidence="5">Sulfite exporter TauE/SafE family protein</fullName>
    </recommendedName>
</protein>
<keyword evidence="1" id="KW-0812">Transmembrane</keyword>
<comment type="caution">
    <text evidence="3">The sequence shown here is derived from an EMBL/GenBank/DDBJ whole genome shotgun (WGS) entry which is preliminary data.</text>
</comment>
<dbReference type="RefSeq" id="WP_140453235.1">
    <property type="nucleotide sequence ID" value="NZ_VFRP01000003.1"/>
</dbReference>
<keyword evidence="1" id="KW-1133">Transmembrane helix</keyword>
<proteinExistence type="predicted"/>
<feature type="signal peptide" evidence="2">
    <location>
        <begin position="1"/>
        <end position="20"/>
    </location>
</feature>
<gene>
    <name evidence="3" type="ORF">FJM51_06160</name>
</gene>
<feature type="chain" id="PRO_5021485051" description="Sulfite exporter TauE/SafE family protein" evidence="2">
    <location>
        <begin position="21"/>
        <end position="71"/>
    </location>
</feature>
<dbReference type="Proteomes" id="UP000319255">
    <property type="component" value="Unassembled WGS sequence"/>
</dbReference>
<accession>A0A501WSQ4</accession>
<reference evidence="3 4" key="1">
    <citation type="submission" date="2019-06" db="EMBL/GenBank/DDBJ databases">
        <title>A novel bacterium of genus Amaricoccus, isolated from marine sediment.</title>
        <authorList>
            <person name="Huang H."/>
            <person name="Mo K."/>
            <person name="Hu Y."/>
        </authorList>
    </citation>
    <scope>NUCLEOTIDE SEQUENCE [LARGE SCALE GENOMIC DNA]</scope>
    <source>
        <strain evidence="3 4">HB172011</strain>
    </source>
</reference>
<evidence type="ECO:0008006" key="5">
    <source>
        <dbReference type="Google" id="ProtNLM"/>
    </source>
</evidence>
<evidence type="ECO:0000313" key="3">
    <source>
        <dbReference type="EMBL" id="TPE52753.1"/>
    </source>
</evidence>
<dbReference type="AlphaFoldDB" id="A0A501WSQ4"/>
<dbReference type="EMBL" id="VFRP01000003">
    <property type="protein sequence ID" value="TPE52753.1"/>
    <property type="molecule type" value="Genomic_DNA"/>
</dbReference>
<keyword evidence="1" id="KW-0472">Membrane</keyword>
<evidence type="ECO:0000256" key="2">
    <source>
        <dbReference type="SAM" id="SignalP"/>
    </source>
</evidence>
<keyword evidence="2" id="KW-0732">Signal</keyword>
<evidence type="ECO:0000313" key="4">
    <source>
        <dbReference type="Proteomes" id="UP000319255"/>
    </source>
</evidence>
<keyword evidence="4" id="KW-1185">Reference proteome</keyword>
<feature type="transmembrane region" description="Helical" evidence="1">
    <location>
        <begin position="30"/>
        <end position="51"/>
    </location>
</feature>
<evidence type="ECO:0000256" key="1">
    <source>
        <dbReference type="SAM" id="Phobius"/>
    </source>
</evidence>
<organism evidence="3 4">
    <name type="scientific">Amaricoccus solimangrovi</name>
    <dbReference type="NCBI Taxonomy" id="2589815"/>
    <lineage>
        <taxon>Bacteria</taxon>
        <taxon>Pseudomonadati</taxon>
        <taxon>Pseudomonadota</taxon>
        <taxon>Alphaproteobacteria</taxon>
        <taxon>Rhodobacterales</taxon>
        <taxon>Paracoccaceae</taxon>
        <taxon>Amaricoccus</taxon>
    </lineage>
</organism>
<sequence>MNPRLVGCMFASMLVGGACAGTAICAGWGLLAALGLYSGAGSATLVPLSFLMAGRPRVATRAAAKPGAAVA</sequence>